<comment type="caution">
    <text evidence="1">The sequence shown here is derived from an EMBL/GenBank/DDBJ whole genome shotgun (WGS) entry which is preliminary data.</text>
</comment>
<reference evidence="2" key="1">
    <citation type="journal article" date="2019" name="Int. J. Syst. Evol. Microbiol.">
        <title>The Global Catalogue of Microorganisms (GCM) 10K type strain sequencing project: providing services to taxonomists for standard genome sequencing and annotation.</title>
        <authorList>
            <consortium name="The Broad Institute Genomics Platform"/>
            <consortium name="The Broad Institute Genome Sequencing Center for Infectious Disease"/>
            <person name="Wu L."/>
            <person name="Ma J."/>
        </authorList>
    </citation>
    <scope>NUCLEOTIDE SEQUENCE [LARGE SCALE GENOMIC DNA]</scope>
    <source>
        <strain evidence="2">JCM 18542</strain>
    </source>
</reference>
<sequence>MPYEQHGRVQQSASTVHRCERSIIEPAVVPEHKEHPGTLAPTVMLDESPELVAPGSAVSARGIASMVMPGIVGNPYGRTSPC</sequence>
<organism evidence="1 2">
    <name type="scientific">Tomitella cavernea</name>
    <dbReference type="NCBI Taxonomy" id="1387982"/>
    <lineage>
        <taxon>Bacteria</taxon>
        <taxon>Bacillati</taxon>
        <taxon>Actinomycetota</taxon>
        <taxon>Actinomycetes</taxon>
        <taxon>Mycobacteriales</taxon>
        <taxon>Tomitella</taxon>
    </lineage>
</organism>
<proteinExistence type="predicted"/>
<accession>A0ABP9CP09</accession>
<dbReference type="EMBL" id="BAABKQ010000001">
    <property type="protein sequence ID" value="GAA4814783.1"/>
    <property type="molecule type" value="Genomic_DNA"/>
</dbReference>
<dbReference type="Proteomes" id="UP001500839">
    <property type="component" value="Unassembled WGS sequence"/>
</dbReference>
<evidence type="ECO:0000313" key="2">
    <source>
        <dbReference type="Proteomes" id="UP001500839"/>
    </source>
</evidence>
<evidence type="ECO:0000313" key="1">
    <source>
        <dbReference type="EMBL" id="GAA4814783.1"/>
    </source>
</evidence>
<name>A0ABP9CP09_9ACTN</name>
<gene>
    <name evidence="1" type="ORF">GCM10023353_20230</name>
</gene>
<protein>
    <submittedName>
        <fullName evidence="1">Uncharacterized protein</fullName>
    </submittedName>
</protein>
<keyword evidence="2" id="KW-1185">Reference proteome</keyword>